<gene>
    <name evidence="3" type="ORF">BJY28_000482</name>
</gene>
<organism evidence="3 4">
    <name type="scientific">Janibacter alkaliphilus</name>
    <dbReference type="NCBI Taxonomy" id="1069963"/>
    <lineage>
        <taxon>Bacteria</taxon>
        <taxon>Bacillati</taxon>
        <taxon>Actinomycetota</taxon>
        <taxon>Actinomycetes</taxon>
        <taxon>Micrococcales</taxon>
        <taxon>Intrasporangiaceae</taxon>
        <taxon>Janibacter</taxon>
    </lineage>
</organism>
<dbReference type="InterPro" id="IPR033124">
    <property type="entry name" value="Ser_caboxypep_his_AS"/>
</dbReference>
<keyword evidence="1" id="KW-0378">Hydrolase</keyword>
<proteinExistence type="predicted"/>
<dbReference type="Proteomes" id="UP000592181">
    <property type="component" value="Unassembled WGS sequence"/>
</dbReference>
<dbReference type="PRINTS" id="PR00111">
    <property type="entry name" value="ABHYDROLASE"/>
</dbReference>
<protein>
    <submittedName>
        <fullName evidence="3">Pimeloyl-ACP methyl ester carboxylesterase</fullName>
    </submittedName>
</protein>
<evidence type="ECO:0000313" key="4">
    <source>
        <dbReference type="Proteomes" id="UP000592181"/>
    </source>
</evidence>
<dbReference type="InterPro" id="IPR029058">
    <property type="entry name" value="AB_hydrolase_fold"/>
</dbReference>
<evidence type="ECO:0000259" key="2">
    <source>
        <dbReference type="Pfam" id="PF00561"/>
    </source>
</evidence>
<keyword evidence="4" id="KW-1185">Reference proteome</keyword>
<dbReference type="PROSITE" id="PS00560">
    <property type="entry name" value="CARBOXYPEPT_SER_HIS"/>
    <property type="match status" value="1"/>
</dbReference>
<dbReference type="PRINTS" id="PR00412">
    <property type="entry name" value="EPOXHYDRLASE"/>
</dbReference>
<reference evidence="3 4" key="1">
    <citation type="submission" date="2020-07" db="EMBL/GenBank/DDBJ databases">
        <title>Sequencing the genomes of 1000 actinobacteria strains.</title>
        <authorList>
            <person name="Klenk H.-P."/>
        </authorList>
    </citation>
    <scope>NUCLEOTIDE SEQUENCE [LARGE SCALE GENOMIC DNA]</scope>
    <source>
        <strain evidence="3 4">DSM 24723</strain>
    </source>
</reference>
<name>A0A852X5G7_9MICO</name>
<dbReference type="InterPro" id="IPR000073">
    <property type="entry name" value="AB_hydrolase_1"/>
</dbReference>
<dbReference type="Pfam" id="PF00561">
    <property type="entry name" value="Abhydrolase_1"/>
    <property type="match status" value="1"/>
</dbReference>
<dbReference type="PANTHER" id="PTHR43329">
    <property type="entry name" value="EPOXIDE HYDROLASE"/>
    <property type="match status" value="1"/>
</dbReference>
<accession>A0A852X5G7</accession>
<feature type="domain" description="AB hydrolase-1" evidence="2">
    <location>
        <begin position="2"/>
        <end position="249"/>
    </location>
</feature>
<dbReference type="GO" id="GO:0004185">
    <property type="term" value="F:serine-type carboxypeptidase activity"/>
    <property type="evidence" value="ECO:0007669"/>
    <property type="project" value="InterPro"/>
</dbReference>
<dbReference type="SUPFAM" id="SSF53474">
    <property type="entry name" value="alpha/beta-Hydrolases"/>
    <property type="match status" value="1"/>
</dbReference>
<dbReference type="AlphaFoldDB" id="A0A852X5G7"/>
<dbReference type="EMBL" id="JACBZX010000001">
    <property type="protein sequence ID" value="NYG36013.1"/>
    <property type="molecule type" value="Genomic_DNA"/>
</dbReference>
<dbReference type="Gene3D" id="3.40.50.1820">
    <property type="entry name" value="alpha/beta hydrolase"/>
    <property type="match status" value="1"/>
</dbReference>
<evidence type="ECO:0000256" key="1">
    <source>
        <dbReference type="ARBA" id="ARBA00022801"/>
    </source>
</evidence>
<comment type="caution">
    <text evidence="3">The sequence shown here is derived from an EMBL/GenBank/DDBJ whole genome shotgun (WGS) entry which is preliminary data.</text>
</comment>
<dbReference type="InterPro" id="IPR000639">
    <property type="entry name" value="Epox_hydrolase-like"/>
</dbReference>
<sequence length="266" mass="29422">MHGFPEFWWAWREQIPALAAAGYRVAAVDLRGFGASDKPPSGYDAPTACDDLAAVIRSLGASRAAVVGHGLGAWFTWSMPALRSEVTGAIATFSMPHPLVFQRAAWRHPLQWRANTYIRAMQTPFAPERQLSPRRHAVARRLRDWSGPDRSWITDEVLTRYEQSMQVPFVATAATEYYRWLYRTRVTLPGWRYLASVRAPIEVPTLLVHGADDPAVLPALAAESHGHVRGPVQVVTVPGAGHFVPEEAPAATTELLLGWLSAYHPA</sequence>
<evidence type="ECO:0000313" key="3">
    <source>
        <dbReference type="EMBL" id="NYG36013.1"/>
    </source>
</evidence>